<dbReference type="GO" id="GO:0043495">
    <property type="term" value="F:protein-membrane adaptor activity"/>
    <property type="evidence" value="ECO:0007669"/>
    <property type="project" value="TreeGrafter"/>
</dbReference>
<dbReference type="GO" id="GO:0034045">
    <property type="term" value="C:phagophore assembly site membrane"/>
    <property type="evidence" value="ECO:0007669"/>
    <property type="project" value="TreeGrafter"/>
</dbReference>
<dbReference type="GO" id="GO:0000045">
    <property type="term" value="P:autophagosome assembly"/>
    <property type="evidence" value="ECO:0007669"/>
    <property type="project" value="InterPro"/>
</dbReference>
<dbReference type="InterPro" id="IPR001680">
    <property type="entry name" value="WD40_rpt"/>
</dbReference>
<dbReference type="PANTHER" id="PTHR19878:SF8">
    <property type="entry name" value="AUTOPHAGY-RELATED 16, ISOFORM F"/>
    <property type="match status" value="1"/>
</dbReference>
<dbReference type="HOGENOM" id="CLU_000288_57_10_1"/>
<dbReference type="SUPFAM" id="SSF50978">
    <property type="entry name" value="WD40 repeat-like"/>
    <property type="match status" value="1"/>
</dbReference>
<dbReference type="InterPro" id="IPR019775">
    <property type="entry name" value="WD40_repeat_CS"/>
</dbReference>
<dbReference type="SMART" id="SM00320">
    <property type="entry name" value="WD40"/>
    <property type="match status" value="5"/>
</dbReference>
<evidence type="ECO:0000256" key="3">
    <source>
        <dbReference type="PROSITE-ProRule" id="PRU00221"/>
    </source>
</evidence>
<dbReference type="PROSITE" id="PS00678">
    <property type="entry name" value="WD_REPEATS_1"/>
    <property type="match status" value="2"/>
</dbReference>
<evidence type="ECO:0000256" key="2">
    <source>
        <dbReference type="ARBA" id="ARBA00022737"/>
    </source>
</evidence>
<dbReference type="Gene3D" id="2.130.10.10">
    <property type="entry name" value="YVTN repeat-like/Quinoprotein amine dehydrogenase"/>
    <property type="match status" value="1"/>
</dbReference>
<accession>W5JS37</accession>
<dbReference type="EnsemblMetazoa" id="ADAC002101-RA">
    <property type="protein sequence ID" value="ADAC002101-PA"/>
    <property type="gene ID" value="ADAC002101"/>
</dbReference>
<feature type="repeat" description="WD" evidence="3">
    <location>
        <begin position="52"/>
        <end position="92"/>
    </location>
</feature>
<dbReference type="InterPro" id="IPR015943">
    <property type="entry name" value="WD40/YVTN_repeat-like_dom_sf"/>
</dbReference>
<evidence type="ECO:0000256" key="1">
    <source>
        <dbReference type="ARBA" id="ARBA00022574"/>
    </source>
</evidence>
<organism evidence="4">
    <name type="scientific">Anopheles darlingi</name>
    <name type="common">Mosquito</name>
    <dbReference type="NCBI Taxonomy" id="43151"/>
    <lineage>
        <taxon>Eukaryota</taxon>
        <taxon>Metazoa</taxon>
        <taxon>Ecdysozoa</taxon>
        <taxon>Arthropoda</taxon>
        <taxon>Hexapoda</taxon>
        <taxon>Insecta</taxon>
        <taxon>Pterygota</taxon>
        <taxon>Neoptera</taxon>
        <taxon>Endopterygota</taxon>
        <taxon>Diptera</taxon>
        <taxon>Nematocera</taxon>
        <taxon>Culicoidea</taxon>
        <taxon>Culicidae</taxon>
        <taxon>Anophelinae</taxon>
        <taxon>Anopheles</taxon>
    </lineage>
</organism>
<evidence type="ECO:0000313" key="5">
    <source>
        <dbReference type="EnsemblMetazoa" id="ADAC002101-PA"/>
    </source>
</evidence>
<evidence type="ECO:0000313" key="4">
    <source>
        <dbReference type="EMBL" id="ETN66118.1"/>
    </source>
</evidence>
<dbReference type="InterPro" id="IPR036322">
    <property type="entry name" value="WD40_repeat_dom_sf"/>
</dbReference>
<dbReference type="OMA" id="ACVETKF"/>
<dbReference type="eggNOG" id="KOG0288">
    <property type="taxonomic scope" value="Eukaryota"/>
</dbReference>
<feature type="repeat" description="WD" evidence="3">
    <location>
        <begin position="189"/>
        <end position="213"/>
    </location>
</feature>
<reference evidence="4" key="2">
    <citation type="submission" date="2010-05" db="EMBL/GenBank/DDBJ databases">
        <authorList>
            <person name="Almeida L.G."/>
            <person name="Nicolas M.F."/>
            <person name="Souza R.C."/>
            <person name="Vasconcelos A.T.R."/>
        </authorList>
    </citation>
    <scope>NUCLEOTIDE SEQUENCE</scope>
</reference>
<dbReference type="GO" id="GO:0034274">
    <property type="term" value="C:Atg12-Atg5-Atg16 complex"/>
    <property type="evidence" value="ECO:0007669"/>
    <property type="project" value="TreeGrafter"/>
</dbReference>
<reference evidence="4" key="3">
    <citation type="journal article" date="2013" name="Nucleic Acids Res.">
        <title>The genome of Anopheles darlingi, the main neotropical malaria vector.</title>
        <authorList>
            <person name="Marinotti O."/>
            <person name="Cerqueira G.C."/>
            <person name="de Almeida L.G."/>
            <person name="Ferro M.I."/>
            <person name="Loreto E.L."/>
            <person name="Zaha A."/>
            <person name="Teixeira S.M."/>
            <person name="Wespiser A.R."/>
            <person name="Almeida E Silva A."/>
            <person name="Schlindwein A.D."/>
            <person name="Pacheco A.C."/>
            <person name="Silva A.L."/>
            <person name="Graveley B.R."/>
            <person name="Walenz B.P."/>
            <person name="Lima Bde A."/>
            <person name="Ribeiro C.A."/>
            <person name="Nunes-Silva C.G."/>
            <person name="de Carvalho C.R."/>
            <person name="Soares C.M."/>
            <person name="de Menezes C.B."/>
            <person name="Matiolli C."/>
            <person name="Caffrey D."/>
            <person name="Araujo D.A."/>
            <person name="de Oliveira D.M."/>
            <person name="Golenbock D."/>
            <person name="Grisard E.C."/>
            <person name="Fantinatti-Garboggini F."/>
            <person name="de Carvalho F.M."/>
            <person name="Barcellos F.G."/>
            <person name="Prosdocimi F."/>
            <person name="May G."/>
            <person name="Azevedo Junior G.M."/>
            <person name="Guimaraes G.M."/>
            <person name="Goldman G.H."/>
            <person name="Padilha I.Q."/>
            <person name="Batista Jda S."/>
            <person name="Ferro J.A."/>
            <person name="Ribeiro J.M."/>
            <person name="Fietto J.L."/>
            <person name="Dabbas K.M."/>
            <person name="Cerdeira L."/>
            <person name="Agnez-Lima L.F."/>
            <person name="Brocchi M."/>
            <person name="de Carvalho M.O."/>
            <person name="Teixeira Mde M."/>
            <person name="Diniz Maia Mde M."/>
            <person name="Goldman M.H."/>
            <person name="Cruz Schneider M.P."/>
            <person name="Felipe M.S."/>
            <person name="Hungria M."/>
            <person name="Nicolas M.F."/>
            <person name="Pereira M."/>
            <person name="Montes M.A."/>
            <person name="Cantao M.E."/>
            <person name="Vincentz M."/>
            <person name="Rafael M.S."/>
            <person name="Silverman N."/>
            <person name="Stoco P.H."/>
            <person name="Souza R.C."/>
            <person name="Vicentini R."/>
            <person name="Gazzinelli R.T."/>
            <person name="Neves Rde O."/>
            <person name="Silva R."/>
            <person name="Astolfi-Filho S."/>
            <person name="Maciel T.E."/>
            <person name="Urmenyi T.P."/>
            <person name="Tadei W.P."/>
            <person name="Camargo E.P."/>
            <person name="de Vasconcelos A.T."/>
        </authorList>
    </citation>
    <scope>NUCLEOTIDE SEQUENCE</scope>
</reference>
<dbReference type="FunFam" id="2.130.10.10:FF:000515">
    <property type="entry name" value="Autophagy-related 16, isoform C"/>
    <property type="match status" value="1"/>
</dbReference>
<reference evidence="4 6" key="1">
    <citation type="journal article" date="2010" name="BMC Genomics">
        <title>Combination of measures distinguishes pre-miRNAs from other stem-loops in the genome of the newly sequenced Anopheles darlingi.</title>
        <authorList>
            <person name="Mendes N.D."/>
            <person name="Freitas A.T."/>
            <person name="Vasconcelos A.T."/>
            <person name="Sagot M.F."/>
        </authorList>
    </citation>
    <scope>NUCLEOTIDE SEQUENCE</scope>
</reference>
<dbReference type="EMBL" id="ADMH02000522">
    <property type="protein sequence ID" value="ETN66118.1"/>
    <property type="molecule type" value="Genomic_DNA"/>
</dbReference>
<dbReference type="GO" id="GO:0000421">
    <property type="term" value="C:autophagosome membrane"/>
    <property type="evidence" value="ECO:0007669"/>
    <property type="project" value="TreeGrafter"/>
</dbReference>
<dbReference type="Proteomes" id="UP000000673">
    <property type="component" value="Unassembled WGS sequence"/>
</dbReference>
<dbReference type="AlphaFoldDB" id="W5JS37"/>
<dbReference type="VEuPathDB" id="VectorBase:ADAC002101"/>
<dbReference type="PANTHER" id="PTHR19878">
    <property type="entry name" value="AUTOPHAGY PROTEIN 16-LIKE"/>
    <property type="match status" value="1"/>
</dbReference>
<dbReference type="InterPro" id="IPR020472">
    <property type="entry name" value="WD40_PAC1"/>
</dbReference>
<reference evidence="5" key="4">
    <citation type="submission" date="2015-06" db="UniProtKB">
        <authorList>
            <consortium name="EnsemblMetazoa"/>
        </authorList>
    </citation>
    <scope>IDENTIFICATION</scope>
</reference>
<dbReference type="PROSITE" id="PS50082">
    <property type="entry name" value="WD_REPEATS_2"/>
    <property type="match status" value="3"/>
</dbReference>
<gene>
    <name evidence="4" type="ORF">AND_002101</name>
</gene>
<keyword evidence="1 3" id="KW-0853">WD repeat</keyword>
<evidence type="ECO:0000313" key="6">
    <source>
        <dbReference type="Proteomes" id="UP000000673"/>
    </source>
</evidence>
<sequence length="257" mass="28030">MANQSSLSPGTRKKSPVPVPCTAWVRNRSRYHIRSASILPKGPQGMNSKHTLTGHSGKVLAAKFLGSAFLVTGSHDRTLKIWDLKNRSCTETKFAGSSCNDLVTTDSFSFISGHVDKKIRFWDVRTADCTANDIPLPGKITSLDLSKDGKFLLCCVRDDTINLLDLRQNRIVRLFRNDNFKVGCDWSRVAFSPSGSRIAAGSADGSVFIWNINGPLETVLKDPNGSGAAVTAVSWHPFSSTLASVDRAKKCTIWSNA</sequence>
<dbReference type="InterPro" id="IPR045160">
    <property type="entry name" value="ATG16"/>
</dbReference>
<proteinExistence type="predicted"/>
<feature type="repeat" description="WD" evidence="3">
    <location>
        <begin position="110"/>
        <end position="132"/>
    </location>
</feature>
<dbReference type="Pfam" id="PF00400">
    <property type="entry name" value="WD40"/>
    <property type="match status" value="4"/>
</dbReference>
<keyword evidence="6" id="KW-1185">Reference proteome</keyword>
<dbReference type="PRINTS" id="PR00320">
    <property type="entry name" value="GPROTEINBRPT"/>
</dbReference>
<dbReference type="PROSITE" id="PS50294">
    <property type="entry name" value="WD_REPEATS_REGION"/>
    <property type="match status" value="1"/>
</dbReference>
<dbReference type="STRING" id="43151.W5JS37"/>
<protein>
    <submittedName>
        <fullName evidence="4">G protein beta subunit</fullName>
    </submittedName>
</protein>
<dbReference type="VEuPathDB" id="VectorBase:ADAR2_007826"/>
<keyword evidence="2" id="KW-0677">Repeat</keyword>
<name>W5JS37_ANODA</name>